<dbReference type="Gene3D" id="3.30.565.10">
    <property type="entry name" value="Histidine kinase-like ATPase, C-terminal domain"/>
    <property type="match status" value="1"/>
</dbReference>
<evidence type="ECO:0000256" key="1">
    <source>
        <dbReference type="ARBA" id="ARBA00000085"/>
    </source>
</evidence>
<evidence type="ECO:0000256" key="9">
    <source>
        <dbReference type="SAM" id="MobiDB-lite"/>
    </source>
</evidence>
<feature type="transmembrane region" description="Helical" evidence="10">
    <location>
        <begin position="174"/>
        <end position="199"/>
    </location>
</feature>
<reference evidence="12" key="1">
    <citation type="submission" date="2021-04" db="EMBL/GenBank/DDBJ databases">
        <title>Phycicoccus avicenniae sp. nov., a novel endophytic actinomycetes isolated from branch of Avicennia mariana.</title>
        <authorList>
            <person name="Tuo L."/>
        </authorList>
    </citation>
    <scope>NUCLEOTIDE SEQUENCE</scope>
    <source>
        <strain evidence="12">BSK3Z-2</strain>
    </source>
</reference>
<keyword evidence="10" id="KW-1133">Transmembrane helix</keyword>
<keyword evidence="8" id="KW-0902">Two-component regulatory system</keyword>
<dbReference type="GO" id="GO:0000155">
    <property type="term" value="F:phosphorelay sensor kinase activity"/>
    <property type="evidence" value="ECO:0007669"/>
    <property type="project" value="InterPro"/>
</dbReference>
<dbReference type="InterPro" id="IPR036890">
    <property type="entry name" value="HATPase_C_sf"/>
</dbReference>
<keyword evidence="10" id="KW-0472">Membrane</keyword>
<dbReference type="Proteomes" id="UP000677016">
    <property type="component" value="Unassembled WGS sequence"/>
</dbReference>
<feature type="transmembrane region" description="Helical" evidence="10">
    <location>
        <begin position="110"/>
        <end position="127"/>
    </location>
</feature>
<dbReference type="RefSeq" id="WP_211603760.1">
    <property type="nucleotide sequence ID" value="NZ_JAGSNF010000019.1"/>
</dbReference>
<evidence type="ECO:0000313" key="12">
    <source>
        <dbReference type="EMBL" id="MBR7744248.1"/>
    </source>
</evidence>
<evidence type="ECO:0000256" key="7">
    <source>
        <dbReference type="ARBA" id="ARBA00022840"/>
    </source>
</evidence>
<keyword evidence="3" id="KW-0597">Phosphoprotein</keyword>
<dbReference type="SUPFAM" id="SSF55874">
    <property type="entry name" value="ATPase domain of HSP90 chaperone/DNA topoisomerase II/histidine kinase"/>
    <property type="match status" value="1"/>
</dbReference>
<feature type="transmembrane region" description="Helical" evidence="10">
    <location>
        <begin position="63"/>
        <end position="79"/>
    </location>
</feature>
<evidence type="ECO:0000313" key="13">
    <source>
        <dbReference type="Proteomes" id="UP000677016"/>
    </source>
</evidence>
<dbReference type="Pfam" id="PF07730">
    <property type="entry name" value="HisKA_3"/>
    <property type="match status" value="1"/>
</dbReference>
<keyword evidence="5" id="KW-0547">Nucleotide-binding</keyword>
<keyword evidence="6 12" id="KW-0418">Kinase</keyword>
<keyword evidence="4" id="KW-0808">Transferase</keyword>
<keyword evidence="10" id="KW-0812">Transmembrane</keyword>
<evidence type="ECO:0000259" key="11">
    <source>
        <dbReference type="Pfam" id="PF07730"/>
    </source>
</evidence>
<dbReference type="PANTHER" id="PTHR24421">
    <property type="entry name" value="NITRATE/NITRITE SENSOR PROTEIN NARX-RELATED"/>
    <property type="match status" value="1"/>
</dbReference>
<protein>
    <recommendedName>
        <fullName evidence="2">histidine kinase</fullName>
        <ecNumber evidence="2">2.7.13.3</ecNumber>
    </recommendedName>
</protein>
<organism evidence="12 13">
    <name type="scientific">Phycicoccus avicenniae</name>
    <dbReference type="NCBI Taxonomy" id="2828860"/>
    <lineage>
        <taxon>Bacteria</taxon>
        <taxon>Bacillati</taxon>
        <taxon>Actinomycetota</taxon>
        <taxon>Actinomycetes</taxon>
        <taxon>Micrococcales</taxon>
        <taxon>Intrasporangiaceae</taxon>
        <taxon>Phycicoccus</taxon>
    </lineage>
</organism>
<dbReference type="CDD" id="cd16917">
    <property type="entry name" value="HATPase_UhpB-NarQ-NarX-like"/>
    <property type="match status" value="1"/>
</dbReference>
<dbReference type="GO" id="GO:0005524">
    <property type="term" value="F:ATP binding"/>
    <property type="evidence" value="ECO:0007669"/>
    <property type="project" value="UniProtKB-KW"/>
</dbReference>
<dbReference type="EC" id="2.7.13.3" evidence="2"/>
<evidence type="ECO:0000256" key="3">
    <source>
        <dbReference type="ARBA" id="ARBA00022553"/>
    </source>
</evidence>
<gene>
    <name evidence="12" type="ORF">KC207_13215</name>
</gene>
<dbReference type="EMBL" id="JAGSNF010000019">
    <property type="protein sequence ID" value="MBR7744248.1"/>
    <property type="molecule type" value="Genomic_DNA"/>
</dbReference>
<dbReference type="GO" id="GO:0016020">
    <property type="term" value="C:membrane"/>
    <property type="evidence" value="ECO:0007669"/>
    <property type="project" value="InterPro"/>
</dbReference>
<feature type="transmembrane region" description="Helical" evidence="10">
    <location>
        <begin position="134"/>
        <end position="154"/>
    </location>
</feature>
<comment type="catalytic activity">
    <reaction evidence="1">
        <text>ATP + protein L-histidine = ADP + protein N-phospho-L-histidine.</text>
        <dbReference type="EC" id="2.7.13.3"/>
    </reaction>
</comment>
<keyword evidence="13" id="KW-1185">Reference proteome</keyword>
<dbReference type="GO" id="GO:0046983">
    <property type="term" value="F:protein dimerization activity"/>
    <property type="evidence" value="ECO:0007669"/>
    <property type="project" value="InterPro"/>
</dbReference>
<dbReference type="InterPro" id="IPR011712">
    <property type="entry name" value="Sig_transdc_His_kin_sub3_dim/P"/>
</dbReference>
<evidence type="ECO:0000256" key="10">
    <source>
        <dbReference type="SAM" id="Phobius"/>
    </source>
</evidence>
<evidence type="ECO:0000256" key="6">
    <source>
        <dbReference type="ARBA" id="ARBA00022777"/>
    </source>
</evidence>
<evidence type="ECO:0000256" key="5">
    <source>
        <dbReference type="ARBA" id="ARBA00022741"/>
    </source>
</evidence>
<sequence length="465" mass="49832">MPVSLAAEAARVGRWFGVDDPWERPRPAIGRADVLAALALETLGLVSLELVRSIGVLDDLTQPWWVQWIAVSTGAVLVLGRRRYPLVVASLAAAHMVVVGVSMPVVMGQMTLQAVYFVAILSGVAWARDRRWMLVVVGTILVVMFTWIGLQFAIGNAIQDFVDSEDAGERFGLIGQLPAAVLMTLVVNAFYFGGAIVVGQLMWRSARHRALLLDQSTTIAEQADELRTRAVTEERLRIARELHDVVAHHVSVIGIQAAAARRVMGRDTEATATALSGIEASSRDAVTSMRGLLGTLREVERPSAPTSRAPQPGFGEIDALVASATTGARRVSFDLVESEPGLAARVVAPLQHSVYRTVQEALTNVEKHSTAGRVSVVLRLESGARGHVELEVVDDGRPRVGAPSSGLGQLGIRERAASHRGAVEMGPRATGGYRVRVRYPWSTADPEATAPDRAQPMADATPGPA</sequence>
<accession>A0A941HZM3</accession>
<comment type="caution">
    <text evidence="12">The sequence shown here is derived from an EMBL/GenBank/DDBJ whole genome shotgun (WGS) entry which is preliminary data.</text>
</comment>
<proteinExistence type="predicted"/>
<evidence type="ECO:0000256" key="2">
    <source>
        <dbReference type="ARBA" id="ARBA00012438"/>
    </source>
</evidence>
<feature type="region of interest" description="Disordered" evidence="9">
    <location>
        <begin position="443"/>
        <end position="465"/>
    </location>
</feature>
<name>A0A941HZM3_9MICO</name>
<evidence type="ECO:0000256" key="4">
    <source>
        <dbReference type="ARBA" id="ARBA00022679"/>
    </source>
</evidence>
<dbReference type="PANTHER" id="PTHR24421:SF10">
    <property type="entry name" value="NITRATE_NITRITE SENSOR PROTEIN NARQ"/>
    <property type="match status" value="1"/>
</dbReference>
<dbReference type="AlphaFoldDB" id="A0A941HZM3"/>
<dbReference type="Gene3D" id="1.20.5.1930">
    <property type="match status" value="1"/>
</dbReference>
<evidence type="ECO:0000256" key="8">
    <source>
        <dbReference type="ARBA" id="ARBA00023012"/>
    </source>
</evidence>
<feature type="transmembrane region" description="Helical" evidence="10">
    <location>
        <begin position="86"/>
        <end position="104"/>
    </location>
</feature>
<feature type="domain" description="Signal transduction histidine kinase subgroup 3 dimerisation and phosphoacceptor" evidence="11">
    <location>
        <begin position="234"/>
        <end position="299"/>
    </location>
</feature>
<dbReference type="InterPro" id="IPR050482">
    <property type="entry name" value="Sensor_HK_TwoCompSys"/>
</dbReference>
<keyword evidence="7" id="KW-0067">ATP-binding</keyword>